<dbReference type="PANTHER" id="PTHR23291:SF47">
    <property type="entry name" value="TRANSMEMBRANE BAX INHIBITOR MOTIF CONTAINING 7"/>
    <property type="match status" value="1"/>
</dbReference>
<evidence type="ECO:0000256" key="3">
    <source>
        <dbReference type="ARBA" id="ARBA00022989"/>
    </source>
</evidence>
<evidence type="ECO:0008006" key="9">
    <source>
        <dbReference type="Google" id="ProtNLM"/>
    </source>
</evidence>
<dbReference type="GeneID" id="127367194"/>
<dbReference type="GO" id="GO:0016020">
    <property type="term" value="C:membrane"/>
    <property type="evidence" value="ECO:0007669"/>
    <property type="project" value="UniProtKB-SubCell"/>
</dbReference>
<keyword evidence="3 5" id="KW-1133">Transmembrane helix</keyword>
<feature type="transmembrane region" description="Helical" evidence="5">
    <location>
        <begin position="187"/>
        <end position="205"/>
    </location>
</feature>
<sequence>MEQTKDSNNGGYGANPPPYNPQDYGHSSYTGMSYQVGNGNVAVVSPPGNYDNMVQPEELTAAGGNQQYGHAPPDYSQGIEDSSFSDAAIRRGFIRKVYLTLMIQLLVTVGIICTFLYWYDLRRWTWENFWFTYSMMGVTIVLIVVLSCCDNIRRRVPLNFIALGLFTVAEGLMLGSVAVYFEAEAVLWAVGATALVSFALTLFAMQSKWDFTGANGSLWVFAWTIFSFAMLCAILRSQYLYILYACLGTLLFSLYLVFDTQLILGGKHRKYEVSPEEYVFAALNLYLDIVSLFLLLLQLIRLCR</sequence>
<dbReference type="Pfam" id="PF01027">
    <property type="entry name" value="Bax1-I"/>
    <property type="match status" value="1"/>
</dbReference>
<evidence type="ECO:0000256" key="2">
    <source>
        <dbReference type="ARBA" id="ARBA00022692"/>
    </source>
</evidence>
<comment type="similarity">
    <text evidence="5">Belongs to the BI1 family.</text>
</comment>
<keyword evidence="2 5" id="KW-0812">Transmembrane</keyword>
<feature type="region of interest" description="Disordered" evidence="6">
    <location>
        <begin position="1"/>
        <end position="25"/>
    </location>
</feature>
<dbReference type="RefSeq" id="XP_051262819.1">
    <property type="nucleotide sequence ID" value="XM_051406859.1"/>
</dbReference>
<evidence type="ECO:0000313" key="7">
    <source>
        <dbReference type="Ensembl" id="ENSDLAP00005047545.2"/>
    </source>
</evidence>
<evidence type="ECO:0000256" key="6">
    <source>
        <dbReference type="SAM" id="MobiDB-lite"/>
    </source>
</evidence>
<name>A0A8C4HTL0_DICLA</name>
<dbReference type="OMA" id="NPWFTYA"/>
<feature type="transmembrane region" description="Helical" evidence="5">
    <location>
        <begin position="217"/>
        <end position="235"/>
    </location>
</feature>
<reference evidence="7" key="2">
    <citation type="submission" date="2025-09" db="UniProtKB">
        <authorList>
            <consortium name="Ensembl"/>
        </authorList>
    </citation>
    <scope>IDENTIFICATION</scope>
</reference>
<evidence type="ECO:0000256" key="5">
    <source>
        <dbReference type="RuleBase" id="RU004379"/>
    </source>
</evidence>
<feature type="transmembrane region" description="Helical" evidence="5">
    <location>
        <begin position="97"/>
        <end position="118"/>
    </location>
</feature>
<organism evidence="7 8">
    <name type="scientific">Dicentrarchus labrax</name>
    <name type="common">European seabass</name>
    <name type="synonym">Morone labrax</name>
    <dbReference type="NCBI Taxonomy" id="13489"/>
    <lineage>
        <taxon>Eukaryota</taxon>
        <taxon>Metazoa</taxon>
        <taxon>Chordata</taxon>
        <taxon>Craniata</taxon>
        <taxon>Vertebrata</taxon>
        <taxon>Euteleostomi</taxon>
        <taxon>Actinopterygii</taxon>
        <taxon>Neopterygii</taxon>
        <taxon>Teleostei</taxon>
        <taxon>Neoteleostei</taxon>
        <taxon>Acanthomorphata</taxon>
        <taxon>Eupercaria</taxon>
        <taxon>Moronidae</taxon>
        <taxon>Dicentrarchus</taxon>
    </lineage>
</organism>
<dbReference type="CDD" id="cd10428">
    <property type="entry name" value="LFG_like"/>
    <property type="match status" value="1"/>
</dbReference>
<evidence type="ECO:0000256" key="4">
    <source>
        <dbReference type="ARBA" id="ARBA00023136"/>
    </source>
</evidence>
<dbReference type="PANTHER" id="PTHR23291">
    <property type="entry name" value="BAX INHIBITOR-RELATED"/>
    <property type="match status" value="1"/>
</dbReference>
<comment type="subcellular location">
    <subcellularLocation>
        <location evidence="1">Membrane</location>
        <topology evidence="1">Multi-pass membrane protein</topology>
    </subcellularLocation>
</comment>
<keyword evidence="4 5" id="KW-0472">Membrane</keyword>
<gene>
    <name evidence="7" type="primary">zgc:110410</name>
</gene>
<feature type="transmembrane region" description="Helical" evidence="5">
    <location>
        <begin position="160"/>
        <end position="181"/>
    </location>
</feature>
<accession>A0A8C4HTL0</accession>
<evidence type="ECO:0000256" key="1">
    <source>
        <dbReference type="ARBA" id="ARBA00004141"/>
    </source>
</evidence>
<keyword evidence="8" id="KW-1185">Reference proteome</keyword>
<evidence type="ECO:0000313" key="8">
    <source>
        <dbReference type="Proteomes" id="UP000694389"/>
    </source>
</evidence>
<dbReference type="GeneTree" id="ENSGT01050000244890"/>
<proteinExistence type="inferred from homology"/>
<dbReference type="AlphaFoldDB" id="A0A8C4HTL0"/>
<feature type="transmembrane region" description="Helical" evidence="5">
    <location>
        <begin position="130"/>
        <end position="148"/>
    </location>
</feature>
<reference evidence="7" key="1">
    <citation type="submission" date="2025-08" db="UniProtKB">
        <authorList>
            <consortium name="Ensembl"/>
        </authorList>
    </citation>
    <scope>IDENTIFICATION</scope>
</reference>
<dbReference type="OrthoDB" id="7933078at2759"/>
<feature type="transmembrane region" description="Helical" evidence="5">
    <location>
        <begin position="278"/>
        <end position="300"/>
    </location>
</feature>
<feature type="transmembrane region" description="Helical" evidence="5">
    <location>
        <begin position="241"/>
        <end position="258"/>
    </location>
</feature>
<dbReference type="Ensembl" id="ENSDLAT00005050690.2">
    <property type="protein sequence ID" value="ENSDLAP00005047545.2"/>
    <property type="gene ID" value="ENSDLAG00005020946.2"/>
</dbReference>
<dbReference type="Proteomes" id="UP000694389">
    <property type="component" value="Unassembled WGS sequence"/>
</dbReference>
<dbReference type="InterPro" id="IPR006214">
    <property type="entry name" value="Bax_inhibitor_1-related"/>
</dbReference>
<protein>
    <recommendedName>
        <fullName evidence="9">Protein lifeguard 1-like</fullName>
    </recommendedName>
</protein>